<dbReference type="InterPro" id="IPR056778">
    <property type="entry name" value="UPF0261_C"/>
</dbReference>
<name>A0A502G9R8_9GAMM</name>
<evidence type="ECO:0000256" key="1">
    <source>
        <dbReference type="HAMAP-Rule" id="MF_00677"/>
    </source>
</evidence>
<dbReference type="PANTHER" id="PTHR31862:SF1">
    <property type="entry name" value="UPF0261 DOMAIN PROTEIN (AFU_ORTHOLOGUE AFUA_1G10120)"/>
    <property type="match status" value="1"/>
</dbReference>
<comment type="caution">
    <text evidence="4">The sequence shown here is derived from an EMBL/GenBank/DDBJ whole genome shotgun (WGS) entry which is preliminary data.</text>
</comment>
<protein>
    <recommendedName>
        <fullName evidence="1">UPF0261 protein EAH77_19275</fullName>
    </recommendedName>
</protein>
<evidence type="ECO:0000313" key="5">
    <source>
        <dbReference type="Proteomes" id="UP000317663"/>
    </source>
</evidence>
<dbReference type="NCBIfam" id="NF002675">
    <property type="entry name" value="PRK02399.1-3"/>
    <property type="match status" value="1"/>
</dbReference>
<dbReference type="RefSeq" id="WP_140474420.1">
    <property type="nucleotide sequence ID" value="NZ_RCZD01000011.1"/>
</dbReference>
<keyword evidence="5" id="KW-1185">Reference proteome</keyword>
<dbReference type="Gene3D" id="3.40.50.12030">
    <property type="entry name" value="Uncharacterised protein family UPF0261, NC domain"/>
    <property type="match status" value="1"/>
</dbReference>
<evidence type="ECO:0000313" key="4">
    <source>
        <dbReference type="EMBL" id="TPG58381.1"/>
    </source>
</evidence>
<dbReference type="PANTHER" id="PTHR31862">
    <property type="entry name" value="UPF0261 DOMAIN PROTEIN (AFU_ORTHOLOGUE AFUA_1G10120)"/>
    <property type="match status" value="1"/>
</dbReference>
<gene>
    <name evidence="4" type="ORF">EAH77_19275</name>
</gene>
<dbReference type="PIRSF" id="PIRSF033271">
    <property type="entry name" value="UCP033271"/>
    <property type="match status" value="1"/>
</dbReference>
<dbReference type="Pfam" id="PF23189">
    <property type="entry name" value="UPF0261_C"/>
    <property type="match status" value="1"/>
</dbReference>
<dbReference type="Proteomes" id="UP000317663">
    <property type="component" value="Unassembled WGS sequence"/>
</dbReference>
<dbReference type="EMBL" id="RCZD01000011">
    <property type="protein sequence ID" value="TPG58381.1"/>
    <property type="molecule type" value="Genomic_DNA"/>
</dbReference>
<reference evidence="4 5" key="1">
    <citation type="journal article" date="2019" name="Environ. Microbiol.">
        <title>Species interactions and distinct microbial communities in high Arctic permafrost affected cryosols are associated with the CH4 and CO2 gas fluxes.</title>
        <authorList>
            <person name="Altshuler I."/>
            <person name="Hamel J."/>
            <person name="Turney S."/>
            <person name="Magnuson E."/>
            <person name="Levesque R."/>
            <person name="Greer C."/>
            <person name="Whyte L.G."/>
        </authorList>
    </citation>
    <scope>NUCLEOTIDE SEQUENCE [LARGE SCALE GENOMIC DNA]</scope>
    <source>
        <strain evidence="4 5">E4</strain>
    </source>
</reference>
<proteinExistence type="inferred from homology"/>
<dbReference type="Pfam" id="PF06792">
    <property type="entry name" value="UPF0261"/>
    <property type="match status" value="1"/>
</dbReference>
<dbReference type="CDD" id="cd15488">
    <property type="entry name" value="Tm-1-like"/>
    <property type="match status" value="1"/>
</dbReference>
<sequence>MTVPTPSVYIATTTDTKGRELVFVSDLVRATGLKTVTVDLSTKATGHDTLADISAATVAAFHPDGADAVFCGDRGRAISAMAVAFERFIESRNDVAALLGLGGSGGTALITPAMQSLQVGVPKLMVSTMASGDVSAYIGASDIAMLYSVTDVAGLNRISRKVLANAAHQIAGAVYFSHPDSEDDKPAIGLTMFGVTTPCIQAASELLEKEFDCLVFHATGSGGKAMEKLVSSGLLSGVLDLTTTEVCDFLFDGVLACGPERFDAIAQTQVPYVGSCGALDMVNFGHISSVPAKYAGRQFYEHNAQVTLMRTTPEENAEMAKWIGEKLNACEGEVRFLIPGGGFSALDAVGQPFWNPDALNAFADTLEKTVKQTAKRRLVRLSCNINDPEFAATAVRHFRDIAQH</sequence>
<dbReference type="AlphaFoldDB" id="A0A502G9R8"/>
<comment type="similarity">
    <text evidence="1">Belongs to the UPF0261 family.</text>
</comment>
<feature type="domain" description="UPF0261" evidence="3">
    <location>
        <begin position="185"/>
        <end position="401"/>
    </location>
</feature>
<dbReference type="NCBIfam" id="NF002673">
    <property type="entry name" value="PRK02399.1-1"/>
    <property type="match status" value="1"/>
</dbReference>
<organism evidence="4 5">
    <name type="scientific">Ewingella americana</name>
    <dbReference type="NCBI Taxonomy" id="41202"/>
    <lineage>
        <taxon>Bacteria</taxon>
        <taxon>Pseudomonadati</taxon>
        <taxon>Pseudomonadota</taxon>
        <taxon>Gammaproteobacteria</taxon>
        <taxon>Enterobacterales</taxon>
        <taxon>Yersiniaceae</taxon>
        <taxon>Ewingella</taxon>
    </lineage>
</organism>
<dbReference type="HAMAP" id="MF_00677">
    <property type="entry name" value="UPF0261"/>
    <property type="match status" value="1"/>
</dbReference>
<dbReference type="NCBIfam" id="NF002674">
    <property type="entry name" value="PRK02399.1-2"/>
    <property type="match status" value="1"/>
</dbReference>
<dbReference type="InterPro" id="IPR008322">
    <property type="entry name" value="UPF0261"/>
</dbReference>
<dbReference type="InterPro" id="IPR051353">
    <property type="entry name" value="Tobamovirus_resist_UPF0261"/>
</dbReference>
<evidence type="ECO:0000259" key="2">
    <source>
        <dbReference type="Pfam" id="PF06792"/>
    </source>
</evidence>
<dbReference type="Gene3D" id="3.40.50.12020">
    <property type="entry name" value="Uncharacterised protein family UPF0261, NN domain"/>
    <property type="match status" value="1"/>
</dbReference>
<dbReference type="OrthoDB" id="9776369at2"/>
<accession>A0A502G9R8</accession>
<dbReference type="InterPro" id="IPR044122">
    <property type="entry name" value="UPF0261_N"/>
</dbReference>
<feature type="domain" description="UPF0261" evidence="2">
    <location>
        <begin position="6"/>
        <end position="176"/>
    </location>
</feature>
<evidence type="ECO:0000259" key="3">
    <source>
        <dbReference type="Pfam" id="PF23189"/>
    </source>
</evidence>